<dbReference type="InterPro" id="IPR029063">
    <property type="entry name" value="SAM-dependent_MTases_sf"/>
</dbReference>
<dbReference type="Gene3D" id="3.40.50.150">
    <property type="entry name" value="Vaccinia Virus protein VP39"/>
    <property type="match status" value="1"/>
</dbReference>
<name>A0A6G9J5L0_9BACL</name>
<dbReference type="Pfam" id="PF08241">
    <property type="entry name" value="Methyltransf_11"/>
    <property type="match status" value="1"/>
</dbReference>
<keyword evidence="2" id="KW-1185">Reference proteome</keyword>
<organism evidence="1 2">
    <name type="scientific">Parageobacillus toebii NBRC 107807</name>
    <dbReference type="NCBI Taxonomy" id="1223503"/>
    <lineage>
        <taxon>Bacteria</taxon>
        <taxon>Bacillati</taxon>
        <taxon>Bacillota</taxon>
        <taxon>Bacilli</taxon>
        <taxon>Bacillales</taxon>
        <taxon>Anoxybacillaceae</taxon>
        <taxon>Parageobacillus</taxon>
    </lineage>
</organism>
<evidence type="ECO:0000313" key="2">
    <source>
        <dbReference type="Proteomes" id="UP000613002"/>
    </source>
</evidence>
<comment type="caution">
    <text evidence="1">The sequence shown here is derived from an EMBL/GenBank/DDBJ whole genome shotgun (WGS) entry which is preliminary data.</text>
</comment>
<gene>
    <name evidence="1" type="ORF">HNR78_001930</name>
</gene>
<dbReference type="Proteomes" id="UP000613002">
    <property type="component" value="Unassembled WGS sequence"/>
</dbReference>
<dbReference type="GO" id="GO:0008757">
    <property type="term" value="F:S-adenosylmethionine-dependent methyltransferase activity"/>
    <property type="evidence" value="ECO:0007669"/>
    <property type="project" value="InterPro"/>
</dbReference>
<proteinExistence type="predicted"/>
<evidence type="ECO:0000313" key="1">
    <source>
        <dbReference type="EMBL" id="MBB3869041.1"/>
    </source>
</evidence>
<dbReference type="GO" id="GO:0032259">
    <property type="term" value="P:methylation"/>
    <property type="evidence" value="ECO:0007669"/>
    <property type="project" value="UniProtKB-KW"/>
</dbReference>
<dbReference type="CDD" id="cd02440">
    <property type="entry name" value="AdoMet_MTases"/>
    <property type="match status" value="1"/>
</dbReference>
<dbReference type="AlphaFoldDB" id="A0A6G9J5L0"/>
<accession>A0A6G9J5L0</accession>
<dbReference type="RefSeq" id="WP_062754185.1">
    <property type="nucleotide sequence ID" value="NZ_BDAQ01000004.1"/>
</dbReference>
<reference evidence="1 2" key="1">
    <citation type="submission" date="2020-08" db="EMBL/GenBank/DDBJ databases">
        <title>Genomic Encyclopedia of Type Strains, Phase IV (KMG-IV): sequencing the most valuable type-strain genomes for metagenomic binning, comparative biology and taxonomic classification.</title>
        <authorList>
            <person name="Goeker M."/>
        </authorList>
    </citation>
    <scope>NUCLEOTIDE SEQUENCE [LARGE SCALE GENOMIC DNA]</scope>
    <source>
        <strain evidence="1 2">DSM 14590</strain>
    </source>
</reference>
<protein>
    <submittedName>
        <fullName evidence="1">SAM-dependent methyltransferase</fullName>
    </submittedName>
</protein>
<keyword evidence="1" id="KW-0489">Methyltransferase</keyword>
<sequence>MNKFIKGSEVPVNPEEKAVAEKEQIKDLLKETKKEAKDLLDVMWSREEIMTNKNFINTMNLKIKNMLDQIIKNLYWYQKIGWKKFLPNREYIEQKEREERIKKEKERLLKWIEELVKIDDFYFSFHGQLDEGKLVKTLSAYGYDNFQQISVLDIGCRDGRWLRKFQDWGVLPERLAGIDFYRPIVDYAKKLSKPGIQFIEAYPDELDFEDQNFDVVLVFGVLMHVLDESLRKKIGRELLRVLSKDGIIITLNLTKDALAKLEPYLAYTSIGLEWEELTDIFPDCSIHFEILSQCGLAVIRKKDCKKEKVDASGG</sequence>
<dbReference type="EMBL" id="JACICZ010000006">
    <property type="protein sequence ID" value="MBB3869041.1"/>
    <property type="molecule type" value="Genomic_DNA"/>
</dbReference>
<keyword evidence="1" id="KW-0808">Transferase</keyword>
<dbReference type="InterPro" id="IPR013216">
    <property type="entry name" value="Methyltransf_11"/>
</dbReference>
<dbReference type="SUPFAM" id="SSF53335">
    <property type="entry name" value="S-adenosyl-L-methionine-dependent methyltransferases"/>
    <property type="match status" value="1"/>
</dbReference>